<dbReference type="AlphaFoldDB" id="A0A5J4R9V4"/>
<dbReference type="EMBL" id="SNRW01042825">
    <property type="protein sequence ID" value="KAA6330492.1"/>
    <property type="molecule type" value="Genomic_DNA"/>
</dbReference>
<accession>A0A5J4R9V4</accession>
<comment type="caution">
    <text evidence="1">The sequence shown here is derived from an EMBL/GenBank/DDBJ whole genome shotgun (WGS) entry which is preliminary data.</text>
</comment>
<sequence length="69" mass="8187">MAELRRQTFQVESLKNEQFVLHTVIDKIGGDNVFLTLKRAKNPAICPVHWFKHWWNIQKSRSNNGQILR</sequence>
<gene>
    <name evidence="1" type="ORF">EZS28_053493</name>
</gene>
<reference evidence="1 2" key="1">
    <citation type="submission" date="2019-03" db="EMBL/GenBank/DDBJ databases">
        <title>Single cell metagenomics reveals metabolic interactions within the superorganism composed of flagellate Streblomastix strix and complex community of Bacteroidetes bacteria on its surface.</title>
        <authorList>
            <person name="Treitli S.C."/>
            <person name="Kolisko M."/>
            <person name="Husnik F."/>
            <person name="Keeling P."/>
            <person name="Hampl V."/>
        </authorList>
    </citation>
    <scope>NUCLEOTIDE SEQUENCE [LARGE SCALE GENOMIC DNA]</scope>
    <source>
        <strain evidence="1">ST1C</strain>
    </source>
</reference>
<organism evidence="1 2">
    <name type="scientific">Streblomastix strix</name>
    <dbReference type="NCBI Taxonomy" id="222440"/>
    <lineage>
        <taxon>Eukaryota</taxon>
        <taxon>Metamonada</taxon>
        <taxon>Preaxostyla</taxon>
        <taxon>Oxymonadida</taxon>
        <taxon>Streblomastigidae</taxon>
        <taxon>Streblomastix</taxon>
    </lineage>
</organism>
<dbReference type="Proteomes" id="UP000324800">
    <property type="component" value="Unassembled WGS sequence"/>
</dbReference>
<evidence type="ECO:0000313" key="2">
    <source>
        <dbReference type="Proteomes" id="UP000324800"/>
    </source>
</evidence>
<name>A0A5J4R9V4_9EUKA</name>
<evidence type="ECO:0000313" key="1">
    <source>
        <dbReference type="EMBL" id="KAA6330492.1"/>
    </source>
</evidence>
<proteinExistence type="predicted"/>
<protein>
    <submittedName>
        <fullName evidence="1">Uncharacterized protein</fullName>
    </submittedName>
</protein>